<organism evidence="2 3">
    <name type="scientific">Ureibacillus galli</name>
    <dbReference type="NCBI Taxonomy" id="2762222"/>
    <lineage>
        <taxon>Bacteria</taxon>
        <taxon>Bacillati</taxon>
        <taxon>Bacillota</taxon>
        <taxon>Bacilli</taxon>
        <taxon>Bacillales</taxon>
        <taxon>Caryophanaceae</taxon>
        <taxon>Ureibacillus</taxon>
    </lineage>
</organism>
<dbReference type="PANTHER" id="PTHR37305">
    <property type="entry name" value="INTEGRAL MEMBRANE PROTEIN-RELATED"/>
    <property type="match status" value="1"/>
</dbReference>
<keyword evidence="1" id="KW-0472">Membrane</keyword>
<feature type="transmembrane region" description="Helical" evidence="1">
    <location>
        <begin position="205"/>
        <end position="223"/>
    </location>
</feature>
<feature type="transmembrane region" description="Helical" evidence="1">
    <location>
        <begin position="20"/>
        <end position="40"/>
    </location>
</feature>
<dbReference type="Pfam" id="PF12679">
    <property type="entry name" value="ABC2_membrane_2"/>
    <property type="match status" value="1"/>
</dbReference>
<accession>A0ABR8XDW1</accession>
<evidence type="ECO:0000256" key="1">
    <source>
        <dbReference type="SAM" id="Phobius"/>
    </source>
</evidence>
<proteinExistence type="predicted"/>
<dbReference type="PANTHER" id="PTHR37305:SF1">
    <property type="entry name" value="MEMBRANE PROTEIN"/>
    <property type="match status" value="1"/>
</dbReference>
<evidence type="ECO:0000313" key="2">
    <source>
        <dbReference type="EMBL" id="MBD8027405.1"/>
    </source>
</evidence>
<protein>
    <submittedName>
        <fullName evidence="2">ABC transporter permease subunit</fullName>
    </submittedName>
</protein>
<feature type="transmembrane region" description="Helical" evidence="1">
    <location>
        <begin position="103"/>
        <end position="128"/>
    </location>
</feature>
<feature type="transmembrane region" description="Helical" evidence="1">
    <location>
        <begin position="230"/>
        <end position="254"/>
    </location>
</feature>
<dbReference type="RefSeq" id="WP_191707842.1">
    <property type="nucleotide sequence ID" value="NZ_JACSQA010000018.1"/>
</dbReference>
<keyword evidence="1" id="KW-0812">Transmembrane</keyword>
<name>A0ABR8XDW1_9BACL</name>
<gene>
    <name evidence="2" type="ORF">H9636_12145</name>
</gene>
<sequence>MISLIKNELTKIFAKKASWIYIIILFLAVIAVGILQQKVFDLGPSDPNWREDVQAEINEYQKILKENPEDEWTMELIQQNQSYLDENIDPNAYSSWHFMNGTVIGMTMLITLFSVIVGSAVVSSEFADGTIKQLLIRPHRRWEILLSKYIATLIYSFSLLVALIIFGYIVGLVLFGAGDFNTKFFETTLDGYKLAVVGDQFVLKVLYYLPSLLIIVSIAFMLSTIFKSQALAVGIGIFVLFLSSTLGGIIVMIAEKFAWAKLLIFPHLDLTVYALQDHILQDVTLPMSLLILAVYYIIFMVLTFIFFQKRDIII</sequence>
<keyword evidence="1" id="KW-1133">Transmembrane helix</keyword>
<feature type="transmembrane region" description="Helical" evidence="1">
    <location>
        <begin position="287"/>
        <end position="307"/>
    </location>
</feature>
<dbReference type="Proteomes" id="UP000640930">
    <property type="component" value="Unassembled WGS sequence"/>
</dbReference>
<dbReference type="EMBL" id="JACSQA010000018">
    <property type="protein sequence ID" value="MBD8027405.1"/>
    <property type="molecule type" value="Genomic_DNA"/>
</dbReference>
<comment type="caution">
    <text evidence="2">The sequence shown here is derived from an EMBL/GenBank/DDBJ whole genome shotgun (WGS) entry which is preliminary data.</text>
</comment>
<evidence type="ECO:0000313" key="3">
    <source>
        <dbReference type="Proteomes" id="UP000640930"/>
    </source>
</evidence>
<keyword evidence="3" id="KW-1185">Reference proteome</keyword>
<feature type="transmembrane region" description="Helical" evidence="1">
    <location>
        <begin position="149"/>
        <end position="175"/>
    </location>
</feature>
<reference evidence="2 3" key="1">
    <citation type="submission" date="2020-08" db="EMBL/GenBank/DDBJ databases">
        <title>A Genomic Blueprint of the Chicken Gut Microbiome.</title>
        <authorList>
            <person name="Gilroy R."/>
            <person name="Ravi A."/>
            <person name="Getino M."/>
            <person name="Pursley I."/>
            <person name="Horton D.L."/>
            <person name="Alikhan N.-F."/>
            <person name="Baker D."/>
            <person name="Gharbi K."/>
            <person name="Hall N."/>
            <person name="Watson M."/>
            <person name="Adriaenssens E.M."/>
            <person name="Foster-Nyarko E."/>
            <person name="Jarju S."/>
            <person name="Secka A."/>
            <person name="Antonio M."/>
            <person name="Oren A."/>
            <person name="Chaudhuri R."/>
            <person name="La Ragione R.M."/>
            <person name="Hildebrand F."/>
            <person name="Pallen M.J."/>
        </authorList>
    </citation>
    <scope>NUCLEOTIDE SEQUENCE [LARGE SCALE GENOMIC DNA]</scope>
    <source>
        <strain evidence="2 3">Re31</strain>
    </source>
</reference>